<dbReference type="EMBL" id="NBAG03000213">
    <property type="protein sequence ID" value="PNI84980.1"/>
    <property type="molecule type" value="Genomic_DNA"/>
</dbReference>
<evidence type="ECO:0000313" key="3">
    <source>
        <dbReference type="Proteomes" id="UP000236370"/>
    </source>
</evidence>
<name>A0A2J8PLT2_PANTR</name>
<comment type="caution">
    <text evidence="2">The sequence shown here is derived from an EMBL/GenBank/DDBJ whole genome shotgun (WGS) entry which is preliminary data.</text>
</comment>
<dbReference type="Pfam" id="PF06730">
    <property type="entry name" value="FAM92"/>
    <property type="match status" value="1"/>
</dbReference>
<dbReference type="Proteomes" id="UP000236370">
    <property type="component" value="Unassembled WGS sequence"/>
</dbReference>
<accession>A0A2J8PLT2</accession>
<proteinExistence type="predicted"/>
<feature type="non-terminal residue" evidence="2">
    <location>
        <position position="37"/>
    </location>
</feature>
<dbReference type="PANTHER" id="PTHR21223:SF4">
    <property type="entry name" value="CBY1-INTERACTING BAR DOMAIN-CONTAINING PROTEIN 1"/>
    <property type="match status" value="1"/>
</dbReference>
<dbReference type="AlphaFoldDB" id="A0A2J8PLT2"/>
<reference evidence="2 3" key="1">
    <citation type="submission" date="2017-12" db="EMBL/GenBank/DDBJ databases">
        <title>High-resolution comparative analysis of great ape genomes.</title>
        <authorList>
            <person name="Pollen A."/>
            <person name="Hastie A."/>
            <person name="Hormozdiari F."/>
            <person name="Dougherty M."/>
            <person name="Liu R."/>
            <person name="Chaisson M."/>
            <person name="Hoppe E."/>
            <person name="Hill C."/>
            <person name="Pang A."/>
            <person name="Hillier L."/>
            <person name="Baker C."/>
            <person name="Armstrong J."/>
            <person name="Shendure J."/>
            <person name="Paten B."/>
            <person name="Wilson R."/>
            <person name="Chao H."/>
            <person name="Schneider V."/>
            <person name="Ventura M."/>
            <person name="Kronenberg Z."/>
            <person name="Murali S."/>
            <person name="Gordon D."/>
            <person name="Cantsilieris S."/>
            <person name="Munson K."/>
            <person name="Nelson B."/>
            <person name="Raja A."/>
            <person name="Underwood J."/>
            <person name="Diekhans M."/>
            <person name="Fiddes I."/>
            <person name="Haussler D."/>
            <person name="Eichler E."/>
        </authorList>
    </citation>
    <scope>NUCLEOTIDE SEQUENCE [LARGE SCALE GENOMIC DNA]</scope>
    <source>
        <strain evidence="2">Yerkes chimp pedigree #C0471</strain>
    </source>
</reference>
<sequence>MKRDDLKATLTARNREAKQLTQLERTRQRNPSDRHVI</sequence>
<evidence type="ECO:0000256" key="1">
    <source>
        <dbReference type="SAM" id="MobiDB-lite"/>
    </source>
</evidence>
<dbReference type="SMR" id="A0A2J8PLT2"/>
<feature type="region of interest" description="Disordered" evidence="1">
    <location>
        <begin position="1"/>
        <end position="37"/>
    </location>
</feature>
<evidence type="ECO:0000313" key="2">
    <source>
        <dbReference type="EMBL" id="PNI84980.1"/>
    </source>
</evidence>
<dbReference type="PANTHER" id="PTHR21223">
    <property type="entry name" value="CBY1-INTERACTING BAR DOMAIN-CONTAINING PROTEIN HOMOLOG"/>
    <property type="match status" value="1"/>
</dbReference>
<gene>
    <name evidence="2" type="ORF">CK820_G0001833</name>
</gene>
<protein>
    <submittedName>
        <fullName evidence="2">FAM92A isoform 16</fullName>
    </submittedName>
</protein>
<organism evidence="2 3">
    <name type="scientific">Pan troglodytes</name>
    <name type="common">Chimpanzee</name>
    <dbReference type="NCBI Taxonomy" id="9598"/>
    <lineage>
        <taxon>Eukaryota</taxon>
        <taxon>Metazoa</taxon>
        <taxon>Chordata</taxon>
        <taxon>Craniata</taxon>
        <taxon>Vertebrata</taxon>
        <taxon>Euteleostomi</taxon>
        <taxon>Mammalia</taxon>
        <taxon>Eutheria</taxon>
        <taxon>Euarchontoglires</taxon>
        <taxon>Primates</taxon>
        <taxon>Haplorrhini</taxon>
        <taxon>Catarrhini</taxon>
        <taxon>Hominidae</taxon>
        <taxon>Pan</taxon>
    </lineage>
</organism>
<dbReference type="InterPro" id="IPR009602">
    <property type="entry name" value="CBAR/FAM92"/>
</dbReference>